<name>A0A6S6TWM6_9BACT</name>
<organism evidence="1">
    <name type="scientific">uncultured Sulfurovum sp</name>
    <dbReference type="NCBI Taxonomy" id="269237"/>
    <lineage>
        <taxon>Bacteria</taxon>
        <taxon>Pseudomonadati</taxon>
        <taxon>Campylobacterota</taxon>
        <taxon>Epsilonproteobacteria</taxon>
        <taxon>Campylobacterales</taxon>
        <taxon>Sulfurovaceae</taxon>
        <taxon>Sulfurovum</taxon>
        <taxon>environmental samples</taxon>
    </lineage>
</organism>
<reference evidence="1" key="1">
    <citation type="submission" date="2020-01" db="EMBL/GenBank/DDBJ databases">
        <authorList>
            <person name="Meier V. D."/>
            <person name="Meier V D."/>
        </authorList>
    </citation>
    <scope>NUCLEOTIDE SEQUENCE</scope>
    <source>
        <strain evidence="1">HLG_WM_MAG_06</strain>
    </source>
</reference>
<protein>
    <submittedName>
        <fullName evidence="1">Uncharacterized protein</fullName>
    </submittedName>
</protein>
<proteinExistence type="predicted"/>
<accession>A0A6S6TWM6</accession>
<sequence>MQTLTINVDDGYLDQILNFLQNIPQNKREIFHHQKIDISNSKSIVPENNFLLLLENGPTILENEAKNWEQNIKDGYKSWKIEEF</sequence>
<dbReference type="EMBL" id="CACVAP010000102">
    <property type="protein sequence ID" value="CAA6822527.1"/>
    <property type="molecule type" value="Genomic_DNA"/>
</dbReference>
<gene>
    <name evidence="1" type="ORF">HELGO_WM9272</name>
</gene>
<dbReference type="AlphaFoldDB" id="A0A6S6TWM6"/>
<evidence type="ECO:0000313" key="1">
    <source>
        <dbReference type="EMBL" id="CAA6822527.1"/>
    </source>
</evidence>